<dbReference type="Proteomes" id="UP000001548">
    <property type="component" value="Unassembled WGS sequence"/>
</dbReference>
<proteinExistence type="predicted"/>
<dbReference type="GeneID" id="5699593"/>
<dbReference type="RefSeq" id="XP_001706683.1">
    <property type="nucleotide sequence ID" value="XM_001706631.1"/>
</dbReference>
<keyword evidence="2" id="KW-1185">Reference proteome</keyword>
<organism evidence="1 2">
    <name type="scientific">Giardia intestinalis (strain ATCC 50803 / WB clone C6)</name>
    <name type="common">Giardia lamblia</name>
    <dbReference type="NCBI Taxonomy" id="184922"/>
    <lineage>
        <taxon>Eukaryota</taxon>
        <taxon>Metamonada</taxon>
        <taxon>Diplomonadida</taxon>
        <taxon>Hexamitidae</taxon>
        <taxon>Giardiinae</taxon>
        <taxon>Giardia</taxon>
    </lineage>
</organism>
<accession>A8BIV0</accession>
<protein>
    <submittedName>
        <fullName evidence="1">Uncharacterized protein</fullName>
    </submittedName>
</protein>
<dbReference type="HOGENOM" id="CLU_1725775_0_0_1"/>
<sequence>MQGIGGGLTAVPAPCPQAEGLLGPSPPPRGRRILCVRLCAPVRGARPGEAALYRKRVCGRTGVPGASDDTLQRGGPGPTPRQTEASPPSVLCRWTSPHVTEPDTLHRMSVDMISYWLTDHPQERTAIMSRGMGLSPDTTAWEYSIGIHERVL</sequence>
<dbReference type="VEuPathDB" id="GiardiaDB:GL50803_24471"/>
<evidence type="ECO:0000313" key="2">
    <source>
        <dbReference type="Proteomes" id="UP000001548"/>
    </source>
</evidence>
<reference evidence="1 2" key="1">
    <citation type="journal article" date="2007" name="Science">
        <title>Genomic minimalism in the early diverging intestinal parasite Giardia lamblia.</title>
        <authorList>
            <person name="Morrison H.G."/>
            <person name="McArthur A.G."/>
            <person name="Gillin F.D."/>
            <person name="Aley S.B."/>
            <person name="Adam R.D."/>
            <person name="Olsen G.J."/>
            <person name="Best A.A."/>
            <person name="Cande W.Z."/>
            <person name="Chen F."/>
            <person name="Cipriano M.J."/>
            <person name="Davids B.J."/>
            <person name="Dawson S.C."/>
            <person name="Elmendorf H.G."/>
            <person name="Hehl A.B."/>
            <person name="Holder M.E."/>
            <person name="Huse S.M."/>
            <person name="Kim U.U."/>
            <person name="Lasek-Nesselquist E."/>
            <person name="Manning G."/>
            <person name="Nigam A."/>
            <person name="Nixon J.E."/>
            <person name="Palm D."/>
            <person name="Passamaneck N.E."/>
            <person name="Prabhu A."/>
            <person name="Reich C.I."/>
            <person name="Reiner D.S."/>
            <person name="Samuelson J."/>
            <person name="Svard S.G."/>
            <person name="Sogin M.L."/>
        </authorList>
    </citation>
    <scope>NUCLEOTIDE SEQUENCE [LARGE SCALE GENOMIC DNA]</scope>
    <source>
        <strain evidence="1 2">WB C6</strain>
    </source>
</reference>
<dbReference type="EMBL" id="AACB03000001">
    <property type="protein sequence ID" value="KAE8304919.1"/>
    <property type="molecule type" value="Genomic_DNA"/>
</dbReference>
<dbReference type="AlphaFoldDB" id="A8BIV0"/>
<gene>
    <name evidence="1" type="ORF">GL50803_0024471</name>
</gene>
<name>A8BIV0_GIAIC</name>
<dbReference type="KEGG" id="gla:GL50803_0024471"/>
<evidence type="ECO:0000313" key="1">
    <source>
        <dbReference type="EMBL" id="KAE8304919.1"/>
    </source>
</evidence>
<comment type="caution">
    <text evidence="1">The sequence shown here is derived from an EMBL/GenBank/DDBJ whole genome shotgun (WGS) entry which is preliminary data.</text>
</comment>